<proteinExistence type="predicted"/>
<dbReference type="EMBL" id="ABGD02000018">
    <property type="protein sequence ID" value="EDS11067.1"/>
    <property type="molecule type" value="Genomic_DNA"/>
</dbReference>
<keyword evidence="2" id="KW-1185">Reference proteome</keyword>
<comment type="caution">
    <text evidence="1">The sequence shown here is derived from an EMBL/GenBank/DDBJ whole genome shotgun (WGS) entry which is preliminary data.</text>
</comment>
<name>B0PBU2_9FIRM</name>
<accession>B0PBU2</accession>
<sequence length="42" mass="4683">MARSFPLAGRADGGNEKSRMTVKNLPIPITQKPTRISAFMRH</sequence>
<dbReference type="Proteomes" id="UP000003803">
    <property type="component" value="Unassembled WGS sequence"/>
</dbReference>
<evidence type="ECO:0000313" key="1">
    <source>
        <dbReference type="EMBL" id="EDS11067.1"/>
    </source>
</evidence>
<reference evidence="1" key="2">
    <citation type="submission" date="2013-09" db="EMBL/GenBank/DDBJ databases">
        <title>Draft genome sequence of Anaerotruncus colihominis(DSM 17241).</title>
        <authorList>
            <person name="Sudarsanam P."/>
            <person name="Ley R."/>
            <person name="Guruge J."/>
            <person name="Turnbaugh P.J."/>
            <person name="Mahowald M."/>
            <person name="Liep D."/>
            <person name="Gordon J."/>
        </authorList>
    </citation>
    <scope>NUCLEOTIDE SEQUENCE</scope>
    <source>
        <strain evidence="1">DSM 17241</strain>
    </source>
</reference>
<organism evidence="1 2">
    <name type="scientific">Anaerotruncus colihominis DSM 17241</name>
    <dbReference type="NCBI Taxonomy" id="445972"/>
    <lineage>
        <taxon>Bacteria</taxon>
        <taxon>Bacillati</taxon>
        <taxon>Bacillota</taxon>
        <taxon>Clostridia</taxon>
        <taxon>Eubacteriales</taxon>
        <taxon>Oscillospiraceae</taxon>
        <taxon>Anaerotruncus</taxon>
    </lineage>
</organism>
<evidence type="ECO:0000313" key="2">
    <source>
        <dbReference type="Proteomes" id="UP000003803"/>
    </source>
</evidence>
<gene>
    <name evidence="1" type="ORF">ANACOL_02250</name>
</gene>
<protein>
    <submittedName>
        <fullName evidence="1">Uncharacterized protein</fullName>
    </submittedName>
</protein>
<reference evidence="1" key="1">
    <citation type="submission" date="2007-11" db="EMBL/GenBank/DDBJ databases">
        <authorList>
            <person name="Fulton L."/>
            <person name="Clifton S."/>
            <person name="Fulton B."/>
            <person name="Xu J."/>
            <person name="Minx P."/>
            <person name="Pepin K.H."/>
            <person name="Johnson M."/>
            <person name="Thiruvilangam P."/>
            <person name="Bhonagiri V."/>
            <person name="Nash W.E."/>
            <person name="Mardis E.R."/>
            <person name="Wilson R.K."/>
        </authorList>
    </citation>
    <scope>NUCLEOTIDE SEQUENCE [LARGE SCALE GENOMIC DNA]</scope>
    <source>
        <strain evidence="1">DSM 17241</strain>
    </source>
</reference>
<dbReference type="AlphaFoldDB" id="B0PBU2"/>
<dbReference type="HOGENOM" id="CLU_3246365_0_0_9"/>